<organism evidence="8 9">
    <name type="scientific">Armadillidium nasatum</name>
    <dbReference type="NCBI Taxonomy" id="96803"/>
    <lineage>
        <taxon>Eukaryota</taxon>
        <taxon>Metazoa</taxon>
        <taxon>Ecdysozoa</taxon>
        <taxon>Arthropoda</taxon>
        <taxon>Crustacea</taxon>
        <taxon>Multicrustacea</taxon>
        <taxon>Malacostraca</taxon>
        <taxon>Eumalacostraca</taxon>
        <taxon>Peracarida</taxon>
        <taxon>Isopoda</taxon>
        <taxon>Oniscidea</taxon>
        <taxon>Crinocheta</taxon>
        <taxon>Armadillidiidae</taxon>
        <taxon>Armadillidium</taxon>
    </lineage>
</organism>
<comment type="caution">
    <text evidence="8">The sequence shown here is derived from an EMBL/GenBank/DDBJ whole genome shotgun (WGS) entry which is preliminary data.</text>
</comment>
<feature type="domain" description="MARVEL" evidence="7">
    <location>
        <begin position="1"/>
        <end position="109"/>
    </location>
</feature>
<dbReference type="GO" id="GO:0016020">
    <property type="term" value="C:membrane"/>
    <property type="evidence" value="ECO:0007669"/>
    <property type="project" value="UniProtKB-SubCell"/>
</dbReference>
<evidence type="ECO:0000256" key="3">
    <source>
        <dbReference type="ARBA" id="ARBA00022989"/>
    </source>
</evidence>
<feature type="transmembrane region" description="Helical" evidence="6">
    <location>
        <begin position="15"/>
        <end position="40"/>
    </location>
</feature>
<evidence type="ECO:0000259" key="7">
    <source>
        <dbReference type="PROSITE" id="PS51225"/>
    </source>
</evidence>
<keyword evidence="9" id="KW-1185">Reference proteome</keyword>
<evidence type="ECO:0000256" key="5">
    <source>
        <dbReference type="PROSITE-ProRule" id="PRU00581"/>
    </source>
</evidence>
<evidence type="ECO:0000256" key="4">
    <source>
        <dbReference type="ARBA" id="ARBA00023136"/>
    </source>
</evidence>
<keyword evidence="4 5" id="KW-0472">Membrane</keyword>
<dbReference type="PROSITE" id="PS51225">
    <property type="entry name" value="MARVEL"/>
    <property type="match status" value="1"/>
</dbReference>
<proteinExistence type="predicted"/>
<name>A0A5N5TDS9_9CRUS</name>
<sequence>MSTGFPYNSTRDADYISFVTVCGLLISGILLFLYFINAVVYFTVIPWLLIELVYNALWCFFCFVGGIVGAVFSSKHAVGDVGYAASAFFLFLAMCVYGYYAFRLYLLYKQNIRLVIVTTETTTTTTTNHP</sequence>
<evidence type="ECO:0000313" key="9">
    <source>
        <dbReference type="Proteomes" id="UP000326759"/>
    </source>
</evidence>
<accession>A0A5N5TDS9</accession>
<comment type="subcellular location">
    <subcellularLocation>
        <location evidence="1">Membrane</location>
        <topology evidence="1">Multi-pass membrane protein</topology>
    </subcellularLocation>
</comment>
<dbReference type="InterPro" id="IPR008253">
    <property type="entry name" value="Marvel"/>
</dbReference>
<evidence type="ECO:0000313" key="8">
    <source>
        <dbReference type="EMBL" id="KAB7504701.1"/>
    </source>
</evidence>
<dbReference type="EMBL" id="SEYY01002561">
    <property type="protein sequence ID" value="KAB7504701.1"/>
    <property type="molecule type" value="Genomic_DNA"/>
</dbReference>
<dbReference type="Proteomes" id="UP000326759">
    <property type="component" value="Unassembled WGS sequence"/>
</dbReference>
<evidence type="ECO:0000256" key="1">
    <source>
        <dbReference type="ARBA" id="ARBA00004141"/>
    </source>
</evidence>
<evidence type="ECO:0000256" key="2">
    <source>
        <dbReference type="ARBA" id="ARBA00022692"/>
    </source>
</evidence>
<protein>
    <recommendedName>
        <fullName evidence="7">MARVEL domain-containing protein</fullName>
    </recommendedName>
</protein>
<feature type="transmembrane region" description="Helical" evidence="6">
    <location>
        <begin position="84"/>
        <end position="106"/>
    </location>
</feature>
<feature type="transmembrane region" description="Helical" evidence="6">
    <location>
        <begin position="52"/>
        <end position="72"/>
    </location>
</feature>
<dbReference type="AlphaFoldDB" id="A0A5N5TDS9"/>
<reference evidence="8 9" key="1">
    <citation type="journal article" date="2019" name="PLoS Biol.">
        <title>Sex chromosomes control vertical transmission of feminizing Wolbachia symbionts in an isopod.</title>
        <authorList>
            <person name="Becking T."/>
            <person name="Chebbi M.A."/>
            <person name="Giraud I."/>
            <person name="Moumen B."/>
            <person name="Laverre T."/>
            <person name="Caubet Y."/>
            <person name="Peccoud J."/>
            <person name="Gilbert C."/>
            <person name="Cordaux R."/>
        </authorList>
    </citation>
    <scope>NUCLEOTIDE SEQUENCE [LARGE SCALE GENOMIC DNA]</scope>
    <source>
        <strain evidence="8">ANa2</strain>
        <tissue evidence="8">Whole body excluding digestive tract and cuticle</tissue>
    </source>
</reference>
<evidence type="ECO:0000256" key="6">
    <source>
        <dbReference type="SAM" id="Phobius"/>
    </source>
</evidence>
<dbReference type="Pfam" id="PF01284">
    <property type="entry name" value="MARVEL"/>
    <property type="match status" value="1"/>
</dbReference>
<gene>
    <name evidence="8" type="ORF">Anas_14276</name>
</gene>
<keyword evidence="3 6" id="KW-1133">Transmembrane helix</keyword>
<dbReference type="OrthoDB" id="10028364at2759"/>
<keyword evidence="2 5" id="KW-0812">Transmembrane</keyword>